<dbReference type="RefSeq" id="WP_116843514.1">
    <property type="nucleotide sequence ID" value="NZ_CP031003.1"/>
</dbReference>
<dbReference type="InterPro" id="IPR006427">
    <property type="entry name" value="Portal_HK97"/>
</dbReference>
<protein>
    <submittedName>
        <fullName evidence="1">Phage portal protein</fullName>
    </submittedName>
</protein>
<evidence type="ECO:0000313" key="1">
    <source>
        <dbReference type="EMBL" id="AXN35443.1"/>
    </source>
</evidence>
<dbReference type="NCBIfam" id="TIGR01537">
    <property type="entry name" value="portal_HK97"/>
    <property type="match status" value="1"/>
</dbReference>
<gene>
    <name evidence="1" type="ORF">DT351_03330</name>
</gene>
<dbReference type="InterPro" id="IPR006944">
    <property type="entry name" value="Phage/GTA_portal"/>
</dbReference>
<reference evidence="1 2" key="1">
    <citation type="submission" date="2018-07" db="EMBL/GenBank/DDBJ databases">
        <title>Lactobacillus curvatus genome sequence.</title>
        <authorList>
            <person name="Prechtl R."/>
        </authorList>
    </citation>
    <scope>NUCLEOTIDE SEQUENCE [LARGE SCALE GENOMIC DNA]</scope>
    <source>
        <strain evidence="1 2">TMW 1.1928</strain>
    </source>
</reference>
<sequence>MGFFKPVNNENYNTMQAIIAGKQSPNYVSVSYLRNSDVFTAVKVVSQDIATNPIKLISNEDNVISDDLNYLLNVKPNETMTAWTFKFALAANLLLSGNAYARVYRDKQGKPLELRLIKPSWVTIYRDESDVLTYKINDDDAREYDLAADDILHYKYFSTNGIVGISPLHSLRNEVEVQDSGNRMLMDFFNSGLHSRGTLKIDKSELAPEAAKAIKNKFIASNNDDTGVTVLDNTMDYTQIEVDTSVLKLINSNQYSTKQIAKAFSIPTSKLGIESAHTSVVQENLDYIQNSLDHYLSVFNSENNVKLLDFKDRLKLHFEFDVSRLLKLDTKTNIEESIKMWQNGGINHDEYRKRLGYQPDNNQHNYYVMSNYVPLDEAHLTLKGGDMNAKTGNKSD</sequence>
<dbReference type="AlphaFoldDB" id="A0A385ACW3"/>
<evidence type="ECO:0000313" key="2">
    <source>
        <dbReference type="Proteomes" id="UP000257607"/>
    </source>
</evidence>
<dbReference type="EMBL" id="CP031003">
    <property type="protein sequence ID" value="AXN35443.1"/>
    <property type="molecule type" value="Genomic_DNA"/>
</dbReference>
<dbReference type="Proteomes" id="UP000257607">
    <property type="component" value="Chromosome"/>
</dbReference>
<organism evidence="1 2">
    <name type="scientific">Latilactobacillus curvatus</name>
    <name type="common">Lactobacillus curvatus</name>
    <dbReference type="NCBI Taxonomy" id="28038"/>
    <lineage>
        <taxon>Bacteria</taxon>
        <taxon>Bacillati</taxon>
        <taxon>Bacillota</taxon>
        <taxon>Bacilli</taxon>
        <taxon>Lactobacillales</taxon>
        <taxon>Lactobacillaceae</taxon>
        <taxon>Latilactobacillus</taxon>
    </lineage>
</organism>
<dbReference type="Pfam" id="PF04860">
    <property type="entry name" value="Phage_portal"/>
    <property type="match status" value="1"/>
</dbReference>
<accession>A0A385ACW3</accession>
<name>A0A385ACW3_LATCU</name>
<proteinExistence type="predicted"/>